<accession>A0A6B3R6Z2</accession>
<dbReference type="Pfam" id="PF04402">
    <property type="entry name" value="SIMPL"/>
    <property type="match status" value="1"/>
</dbReference>
<dbReference type="InterPro" id="IPR007497">
    <property type="entry name" value="SIMPL/DUF541"/>
</dbReference>
<dbReference type="RefSeq" id="WP_164005543.1">
    <property type="nucleotide sequence ID" value="NZ_JAAIKD010000007.1"/>
</dbReference>
<keyword evidence="1" id="KW-0732">Signal</keyword>
<evidence type="ECO:0000313" key="3">
    <source>
        <dbReference type="Proteomes" id="UP000478505"/>
    </source>
</evidence>
<feature type="signal peptide" evidence="1">
    <location>
        <begin position="1"/>
        <end position="19"/>
    </location>
</feature>
<dbReference type="EMBL" id="JAAIKD010000007">
    <property type="protein sequence ID" value="NEV94847.1"/>
    <property type="molecule type" value="Genomic_DNA"/>
</dbReference>
<reference evidence="2 3" key="1">
    <citation type="submission" date="2020-02" db="EMBL/GenBank/DDBJ databases">
        <title>Flavobacteriaceae Psychroflexus bacterium YR1-1, complete genome.</title>
        <authorList>
            <person name="Li Y."/>
            <person name="Wu S."/>
        </authorList>
    </citation>
    <scope>NUCLEOTIDE SEQUENCE [LARGE SCALE GENOMIC DNA]</scope>
    <source>
        <strain evidence="2 3">YR1-1</strain>
    </source>
</reference>
<evidence type="ECO:0000256" key="1">
    <source>
        <dbReference type="SAM" id="SignalP"/>
    </source>
</evidence>
<proteinExistence type="predicted"/>
<name>A0A6B3R6Z2_9FLAO</name>
<protein>
    <submittedName>
        <fullName evidence="2">SIMPL domain-containing protein</fullName>
    </submittedName>
</protein>
<dbReference type="AlphaFoldDB" id="A0A6B3R6Z2"/>
<comment type="caution">
    <text evidence="2">The sequence shown here is derived from an EMBL/GenBank/DDBJ whole genome shotgun (WGS) entry which is preliminary data.</text>
</comment>
<evidence type="ECO:0000313" key="2">
    <source>
        <dbReference type="EMBL" id="NEV94847.1"/>
    </source>
</evidence>
<dbReference type="Proteomes" id="UP000478505">
    <property type="component" value="Unassembled WGS sequence"/>
</dbReference>
<feature type="chain" id="PRO_5025508157" evidence="1">
    <location>
        <begin position="20"/>
        <end position="232"/>
    </location>
</feature>
<keyword evidence="3" id="KW-1185">Reference proteome</keyword>
<organism evidence="2 3">
    <name type="scientific">Psychroflexus aurantiacus</name>
    <dbReference type="NCBI Taxonomy" id="2709310"/>
    <lineage>
        <taxon>Bacteria</taxon>
        <taxon>Pseudomonadati</taxon>
        <taxon>Bacteroidota</taxon>
        <taxon>Flavobacteriia</taxon>
        <taxon>Flavobacteriales</taxon>
        <taxon>Flavobacteriaceae</taxon>
        <taxon>Psychroflexus</taxon>
    </lineage>
</organism>
<dbReference type="Gene3D" id="3.30.110.170">
    <property type="entry name" value="Protein of unknown function (DUF541), domain 1"/>
    <property type="match status" value="1"/>
</dbReference>
<gene>
    <name evidence="2" type="ORF">G3567_11905</name>
</gene>
<sequence>MRLFLSLPLFILSFLSLHAQQKNFIDQPFIEVKGTADTLVTPDRIYLGISISEEEISGNSSLEEMEQQMISEFKKLDIDIDKQLFVADASSDFKSYFFSGQKVLKTKDYSLLVYQASSLGNVLRSLQNIGIANVNLNKTEHSKIKEFQTSMKGKAVANAMRNAKAMADAVGQELGKALFISETNSYIYALQGQASDMQIRSDSTGNQEEATTNLSFDQFKISSDVLVRFVLK</sequence>